<evidence type="ECO:0000313" key="3">
    <source>
        <dbReference type="Proteomes" id="UP000299102"/>
    </source>
</evidence>
<proteinExistence type="predicted"/>
<dbReference type="STRING" id="151549.A0A4C1Z4J4"/>
<feature type="compositionally biased region" description="Basic and acidic residues" evidence="1">
    <location>
        <begin position="20"/>
        <end position="58"/>
    </location>
</feature>
<dbReference type="EMBL" id="BGZK01001548">
    <property type="protein sequence ID" value="GBP82123.1"/>
    <property type="molecule type" value="Genomic_DNA"/>
</dbReference>
<organism evidence="2 3">
    <name type="scientific">Eumeta variegata</name>
    <name type="common">Bagworm moth</name>
    <name type="synonym">Eumeta japonica</name>
    <dbReference type="NCBI Taxonomy" id="151549"/>
    <lineage>
        <taxon>Eukaryota</taxon>
        <taxon>Metazoa</taxon>
        <taxon>Ecdysozoa</taxon>
        <taxon>Arthropoda</taxon>
        <taxon>Hexapoda</taxon>
        <taxon>Insecta</taxon>
        <taxon>Pterygota</taxon>
        <taxon>Neoptera</taxon>
        <taxon>Endopterygota</taxon>
        <taxon>Lepidoptera</taxon>
        <taxon>Glossata</taxon>
        <taxon>Ditrysia</taxon>
        <taxon>Tineoidea</taxon>
        <taxon>Psychidae</taxon>
        <taxon>Oiketicinae</taxon>
        <taxon>Eumeta</taxon>
    </lineage>
</organism>
<dbReference type="Proteomes" id="UP000299102">
    <property type="component" value="Unassembled WGS sequence"/>
</dbReference>
<protein>
    <submittedName>
        <fullName evidence="2">RalA-binding protein 1</fullName>
    </submittedName>
</protein>
<keyword evidence="3" id="KW-1185">Reference proteome</keyword>
<dbReference type="AlphaFoldDB" id="A0A4C1Z4J4"/>
<sequence length="95" mass="10502">MDFESPDVEKDFPGLYASESGRKSNESDFSDGAEHEKPSKKDLLGRRKDKKESKKDRGYAALEGESSPEEDTDTNYGVRGAGDEVSPESGRLSRQ</sequence>
<evidence type="ECO:0000256" key="1">
    <source>
        <dbReference type="SAM" id="MobiDB-lite"/>
    </source>
</evidence>
<evidence type="ECO:0000313" key="2">
    <source>
        <dbReference type="EMBL" id="GBP82123.1"/>
    </source>
</evidence>
<comment type="caution">
    <text evidence="2">The sequence shown here is derived from an EMBL/GenBank/DDBJ whole genome shotgun (WGS) entry which is preliminary data.</text>
</comment>
<dbReference type="OrthoDB" id="10033734at2759"/>
<feature type="region of interest" description="Disordered" evidence="1">
    <location>
        <begin position="1"/>
        <end position="95"/>
    </location>
</feature>
<accession>A0A4C1Z4J4</accession>
<gene>
    <name evidence="2" type="primary">Rlip</name>
    <name evidence="2" type="ORF">EVAR_43469_1</name>
</gene>
<reference evidence="2 3" key="1">
    <citation type="journal article" date="2019" name="Commun. Biol.">
        <title>The bagworm genome reveals a unique fibroin gene that provides high tensile strength.</title>
        <authorList>
            <person name="Kono N."/>
            <person name="Nakamura H."/>
            <person name="Ohtoshi R."/>
            <person name="Tomita M."/>
            <person name="Numata K."/>
            <person name="Arakawa K."/>
        </authorList>
    </citation>
    <scope>NUCLEOTIDE SEQUENCE [LARGE SCALE GENOMIC DNA]</scope>
</reference>
<name>A0A4C1Z4J4_EUMVA</name>